<feature type="compositionally biased region" description="Low complexity" evidence="2">
    <location>
        <begin position="74"/>
        <end position="88"/>
    </location>
</feature>
<keyword evidence="5" id="KW-1185">Reference proteome</keyword>
<sequence>MSVTKHLPIQPYPGIHSAVGSDAHDHAGSGNATAKECSKGLKIRTSRHWVLPPRPKPGRKPNHSHDSSKKKKQAQSQTQSQVRTQAQTPVPEPVQAEKSNKGLLKKEIISIKLENNKLKVELGQLVDNLQDLKQKYNLARQKSHDNDLIKEKAKQKPKDKARPKKTTNTSMSASAGTKANPKKREYLDDSTFAFLKFEDESDEMRTESESVGLSPILISNAKMNCTSSISSCKTILTDDEDILTVSSSTPNSLFSSDLQHSSSISSASSINVTAASTTNHQLNNRASPGKNTVAASNDLRFLDSYEQMHFYDKYMCAEPVAQPVLEAEHQHQQHQPQQQQQSLHSIKEEDSDFPLMSLASNDNENVLSFLQQNNDSELPSFTSDPSKPCYNGLFFNSKPSYETDDLFQNISVPQDTDDTLMTTTTATTATTATTSFYVPPSLEELMEEQDGGTKFFSMINTTTTTATTIPANADDDDDALNLHNYDDDFDMLKVEVFDMVN</sequence>
<reference evidence="4 5" key="1">
    <citation type="submission" date="2020-07" db="EMBL/GenBank/DDBJ databases">
        <title>The yeast mating-type switching endonuclease HO is a domesticated member of an unorthodox homing genetic element family.</title>
        <authorList>
            <person name="Coughlan A.Y."/>
            <person name="Lombardi L."/>
            <person name="Braun-Galleani S."/>
            <person name="Martos A.R."/>
            <person name="Galeote V."/>
            <person name="Bigey F."/>
            <person name="Dequin S."/>
            <person name="Byrne K.P."/>
            <person name="Wolfe K.H."/>
        </authorList>
    </citation>
    <scope>NUCLEOTIDE SEQUENCE [LARGE SCALE GENOMIC DNA]</scope>
    <source>
        <strain evidence="4 5">NRRL Y-6702</strain>
    </source>
</reference>
<dbReference type="Proteomes" id="UP000509704">
    <property type="component" value="Chromosome 4"/>
</dbReference>
<dbReference type="GO" id="GO:0005634">
    <property type="term" value="C:nucleus"/>
    <property type="evidence" value="ECO:0007669"/>
    <property type="project" value="InterPro"/>
</dbReference>
<feature type="region of interest" description="Disordered" evidence="2">
    <location>
        <begin position="140"/>
        <end position="182"/>
    </location>
</feature>
<feature type="compositionally biased region" description="Basic and acidic residues" evidence="2">
    <location>
        <begin position="142"/>
        <end position="160"/>
    </location>
</feature>
<dbReference type="EMBL" id="CP058607">
    <property type="protein sequence ID" value="QLG72617.1"/>
    <property type="molecule type" value="Genomic_DNA"/>
</dbReference>
<organism evidence="4 5">
    <name type="scientific">Zygotorulaspora mrakii</name>
    <name type="common">Zygosaccharomyces mrakii</name>
    <dbReference type="NCBI Taxonomy" id="42260"/>
    <lineage>
        <taxon>Eukaryota</taxon>
        <taxon>Fungi</taxon>
        <taxon>Dikarya</taxon>
        <taxon>Ascomycota</taxon>
        <taxon>Saccharomycotina</taxon>
        <taxon>Saccharomycetes</taxon>
        <taxon>Saccharomycetales</taxon>
        <taxon>Saccharomycetaceae</taxon>
        <taxon>Zygotorulaspora</taxon>
    </lineage>
</organism>
<evidence type="ECO:0000256" key="2">
    <source>
        <dbReference type="SAM" id="MobiDB-lite"/>
    </source>
</evidence>
<feature type="compositionally biased region" description="Polar residues" evidence="2">
    <location>
        <begin position="166"/>
        <end position="177"/>
    </location>
</feature>
<name>A0A7H9B299_ZYGMR</name>
<evidence type="ECO:0000313" key="5">
    <source>
        <dbReference type="Proteomes" id="UP000509704"/>
    </source>
</evidence>
<dbReference type="InterPro" id="IPR018287">
    <property type="entry name" value="Hap4_TF_heteromerisation"/>
</dbReference>
<dbReference type="RefSeq" id="XP_037144345.1">
    <property type="nucleotide sequence ID" value="XM_037288450.1"/>
</dbReference>
<accession>A0A7H9B299</accession>
<dbReference type="Pfam" id="PF10297">
    <property type="entry name" value="Hap4_Hap_bind"/>
    <property type="match status" value="1"/>
</dbReference>
<dbReference type="GO" id="GO:0006355">
    <property type="term" value="P:regulation of DNA-templated transcription"/>
    <property type="evidence" value="ECO:0007669"/>
    <property type="project" value="InterPro"/>
</dbReference>
<dbReference type="OrthoDB" id="5374328at2759"/>
<dbReference type="KEGG" id="zmk:HG535_0D03250"/>
<evidence type="ECO:0000256" key="1">
    <source>
        <dbReference type="ARBA" id="ARBA00023242"/>
    </source>
</evidence>
<dbReference type="AlphaFoldDB" id="A0A7H9B299"/>
<proteinExistence type="predicted"/>
<feature type="compositionally biased region" description="Basic residues" evidence="2">
    <location>
        <begin position="56"/>
        <end position="73"/>
    </location>
</feature>
<keyword evidence="1" id="KW-0539">Nucleus</keyword>
<feature type="domain" description="Hap4 transcription factor heteromerisation" evidence="3">
    <location>
        <begin position="45"/>
        <end position="61"/>
    </location>
</feature>
<feature type="region of interest" description="Disordered" evidence="2">
    <location>
        <begin position="326"/>
        <end position="345"/>
    </location>
</feature>
<feature type="region of interest" description="Disordered" evidence="2">
    <location>
        <begin position="1"/>
        <end position="99"/>
    </location>
</feature>
<protein>
    <recommendedName>
        <fullName evidence="3">Hap4 transcription factor heteromerisation domain-containing protein</fullName>
    </recommendedName>
</protein>
<evidence type="ECO:0000259" key="3">
    <source>
        <dbReference type="Pfam" id="PF10297"/>
    </source>
</evidence>
<evidence type="ECO:0000313" key="4">
    <source>
        <dbReference type="EMBL" id="QLG72617.1"/>
    </source>
</evidence>
<gene>
    <name evidence="4" type="ORF">HG535_0D03250</name>
</gene>
<dbReference type="GeneID" id="59236341"/>